<protein>
    <submittedName>
        <fullName evidence="3">Uncharacterized protein</fullName>
    </submittedName>
</protein>
<evidence type="ECO:0000313" key="3">
    <source>
        <dbReference type="EMBL" id="MEJ8672727.1"/>
    </source>
</evidence>
<proteinExistence type="predicted"/>
<evidence type="ECO:0000256" key="2">
    <source>
        <dbReference type="SAM" id="SignalP"/>
    </source>
</evidence>
<accession>A0ABU8UVV2</accession>
<evidence type="ECO:0000256" key="1">
    <source>
        <dbReference type="SAM" id="MobiDB-lite"/>
    </source>
</evidence>
<sequence length="67" mass="7092">MIAHTKPRRLWGTVLAMGLLFAVVPATADAYETTASSKTDARQDNPAPAKPEWKPLKGGGSIMPASN</sequence>
<comment type="caution">
    <text evidence="3">The sequence shown here is derived from an EMBL/GenBank/DDBJ whole genome shotgun (WGS) entry which is preliminary data.</text>
</comment>
<feature type="region of interest" description="Disordered" evidence="1">
    <location>
        <begin position="32"/>
        <end position="67"/>
    </location>
</feature>
<organism evidence="3 4">
    <name type="scientific">Streptomyces machairae</name>
    <dbReference type="NCBI Taxonomy" id="3134109"/>
    <lineage>
        <taxon>Bacteria</taxon>
        <taxon>Bacillati</taxon>
        <taxon>Actinomycetota</taxon>
        <taxon>Actinomycetes</taxon>
        <taxon>Kitasatosporales</taxon>
        <taxon>Streptomycetaceae</taxon>
        <taxon>Streptomyces</taxon>
    </lineage>
</organism>
<gene>
    <name evidence="3" type="ORF">WKI71_43465</name>
</gene>
<name>A0ABU8UVV2_9ACTN</name>
<feature type="chain" id="PRO_5046276717" evidence="2">
    <location>
        <begin position="29"/>
        <end position="67"/>
    </location>
</feature>
<keyword evidence="4" id="KW-1185">Reference proteome</keyword>
<feature type="signal peptide" evidence="2">
    <location>
        <begin position="1"/>
        <end position="28"/>
    </location>
</feature>
<keyword evidence="2" id="KW-0732">Signal</keyword>
<reference evidence="3 4" key="1">
    <citation type="submission" date="2024-03" db="EMBL/GenBank/DDBJ databases">
        <title>Novel Streptomyces species of biotechnological and ecological value are a feature of Machair soil.</title>
        <authorList>
            <person name="Prole J.R."/>
            <person name="Goodfellow M."/>
            <person name="Allenby N."/>
            <person name="Ward A.C."/>
        </authorList>
    </citation>
    <scope>NUCLEOTIDE SEQUENCE [LARGE SCALE GENOMIC DNA]</scope>
    <source>
        <strain evidence="3 4">MS1.AVA.1</strain>
    </source>
</reference>
<dbReference type="Proteomes" id="UP001376459">
    <property type="component" value="Unassembled WGS sequence"/>
</dbReference>
<evidence type="ECO:0000313" key="4">
    <source>
        <dbReference type="Proteomes" id="UP001376459"/>
    </source>
</evidence>
<dbReference type="EMBL" id="JBBKAK010000001">
    <property type="protein sequence ID" value="MEJ8672727.1"/>
    <property type="molecule type" value="Genomic_DNA"/>
</dbReference>